<dbReference type="PANTHER" id="PTHR42691:SF1">
    <property type="entry name" value="ASPARTATE AMINOTRANSFERASE YHDR-RELATED"/>
    <property type="match status" value="1"/>
</dbReference>
<dbReference type="CDD" id="cd00609">
    <property type="entry name" value="AAT_like"/>
    <property type="match status" value="1"/>
</dbReference>
<dbReference type="GO" id="GO:0008483">
    <property type="term" value="F:transaminase activity"/>
    <property type="evidence" value="ECO:0007669"/>
    <property type="project" value="UniProtKB-KW"/>
</dbReference>
<dbReference type="InterPro" id="IPR015421">
    <property type="entry name" value="PyrdxlP-dep_Trfase_major"/>
</dbReference>
<dbReference type="InterPro" id="IPR004839">
    <property type="entry name" value="Aminotransferase_I/II_large"/>
</dbReference>
<dbReference type="AlphaFoldDB" id="A0A8A4THZ0"/>
<feature type="domain" description="Aminotransferase class I/classII large" evidence="1">
    <location>
        <begin position="37"/>
        <end position="379"/>
    </location>
</feature>
<dbReference type="EMBL" id="CP071793">
    <property type="protein sequence ID" value="QTD48388.1"/>
    <property type="molecule type" value="Genomic_DNA"/>
</dbReference>
<evidence type="ECO:0000259" key="1">
    <source>
        <dbReference type="Pfam" id="PF00155"/>
    </source>
</evidence>
<dbReference type="SUPFAM" id="SSF53383">
    <property type="entry name" value="PLP-dependent transferases"/>
    <property type="match status" value="1"/>
</dbReference>
<reference evidence="2" key="1">
    <citation type="submission" date="2021-03" db="EMBL/GenBank/DDBJ databases">
        <title>Acanthopleuribacteraceae sp. M133.</title>
        <authorList>
            <person name="Wang G."/>
        </authorList>
    </citation>
    <scope>NUCLEOTIDE SEQUENCE</scope>
    <source>
        <strain evidence="2">M133</strain>
    </source>
</reference>
<accession>A0A8A4THZ0</accession>
<organism evidence="2 3">
    <name type="scientific">Sulfidibacter corallicola</name>
    <dbReference type="NCBI Taxonomy" id="2818388"/>
    <lineage>
        <taxon>Bacteria</taxon>
        <taxon>Pseudomonadati</taxon>
        <taxon>Acidobacteriota</taxon>
        <taxon>Holophagae</taxon>
        <taxon>Acanthopleuribacterales</taxon>
        <taxon>Acanthopleuribacteraceae</taxon>
        <taxon>Sulfidibacter</taxon>
    </lineage>
</organism>
<name>A0A8A4THZ0_SULCO</name>
<dbReference type="RefSeq" id="WP_237378042.1">
    <property type="nucleotide sequence ID" value="NZ_CP071793.1"/>
</dbReference>
<dbReference type="PANTHER" id="PTHR42691">
    <property type="entry name" value="ASPARTATE AMINOTRANSFERASE YHDR-RELATED"/>
    <property type="match status" value="1"/>
</dbReference>
<evidence type="ECO:0000313" key="2">
    <source>
        <dbReference type="EMBL" id="QTD48388.1"/>
    </source>
</evidence>
<proteinExistence type="predicted"/>
<dbReference type="Pfam" id="PF00155">
    <property type="entry name" value="Aminotran_1_2"/>
    <property type="match status" value="1"/>
</dbReference>
<dbReference type="Proteomes" id="UP000663929">
    <property type="component" value="Chromosome"/>
</dbReference>
<evidence type="ECO:0000313" key="3">
    <source>
        <dbReference type="Proteomes" id="UP000663929"/>
    </source>
</evidence>
<keyword evidence="2" id="KW-0808">Transferase</keyword>
<protein>
    <submittedName>
        <fullName evidence="2">Aminotransferase class I/II-fold pyridoxal phosphate-dependent enzyme</fullName>
    </submittedName>
</protein>
<dbReference type="InterPro" id="IPR015424">
    <property type="entry name" value="PyrdxlP-dep_Trfase"/>
</dbReference>
<keyword evidence="3" id="KW-1185">Reference proteome</keyword>
<dbReference type="Gene3D" id="3.40.640.10">
    <property type="entry name" value="Type I PLP-dependent aspartate aminotransferase-like (Major domain)"/>
    <property type="match status" value="1"/>
</dbReference>
<dbReference type="GO" id="GO:0030170">
    <property type="term" value="F:pyridoxal phosphate binding"/>
    <property type="evidence" value="ECO:0007669"/>
    <property type="project" value="InterPro"/>
</dbReference>
<sequence>MRRFLEEDVLHYLDAQERFESLRLETIQKVGRQFCDLAYANPYDGPIPQAVNAMRTALEAQNRLNLQYTPYGGNTITRRLVAQHLGKSHRLNFHWRQIVLTPGSMAALNLVFRSMSRKSYRSKVVVITPCWFDYPLYLANLGLEPVFVPLCRDTMRLDLEAIREALDDQVQGIILSQPANPTGLIYHADELRQLARILDESPTRPVLVSDECHRGILLEPEAFCSPAEFYDNTCIVYSFGKSLQIQGQRIGYVAVSPRMERADHYAHIMERLCRIMGFCTPTALMQIAIRELLDETPDLERIRQRRDLILGELRKAGYEVQTNQATFFMYPRAPETDDFHFASMLAREGVLVVPSTLFHHPGHFRISLTCNDDMLNRALPIFRRVLAGCCS</sequence>
<gene>
    <name evidence="2" type="ORF">J3U87_22640</name>
</gene>
<keyword evidence="2" id="KW-0032">Aminotransferase</keyword>
<dbReference type="KEGG" id="scor:J3U87_22640"/>